<evidence type="ECO:0000313" key="6">
    <source>
        <dbReference type="EMBL" id="ESO11540.1"/>
    </source>
</evidence>
<dbReference type="InterPro" id="IPR017907">
    <property type="entry name" value="Znf_RING_CS"/>
</dbReference>
<proteinExistence type="predicted"/>
<protein>
    <recommendedName>
        <fullName evidence="5">RING-type domain-containing protein</fullName>
    </recommendedName>
</protein>
<name>T1FRK6_HELRO</name>
<dbReference type="SUPFAM" id="SSF101908">
    <property type="entry name" value="Putative isomerase YbhE"/>
    <property type="match status" value="1"/>
</dbReference>
<evidence type="ECO:0000313" key="8">
    <source>
        <dbReference type="Proteomes" id="UP000015101"/>
    </source>
</evidence>
<keyword evidence="3" id="KW-0862">Zinc</keyword>
<dbReference type="EMBL" id="KB095812">
    <property type="protein sequence ID" value="ESO11540.1"/>
    <property type="molecule type" value="Genomic_DNA"/>
</dbReference>
<evidence type="ECO:0000256" key="1">
    <source>
        <dbReference type="ARBA" id="ARBA00022723"/>
    </source>
</evidence>
<evidence type="ECO:0000256" key="3">
    <source>
        <dbReference type="ARBA" id="ARBA00022833"/>
    </source>
</evidence>
<dbReference type="OrthoDB" id="2163411at2759"/>
<dbReference type="RefSeq" id="XP_009010028.1">
    <property type="nucleotide sequence ID" value="XM_009011780.1"/>
</dbReference>
<dbReference type="CTD" id="20211453"/>
<dbReference type="Gene3D" id="3.30.40.10">
    <property type="entry name" value="Zinc/RING finger domain, C3HC4 (zinc finger)"/>
    <property type="match status" value="1"/>
</dbReference>
<dbReference type="EMBL" id="AMQM01002446">
    <property type="status" value="NOT_ANNOTATED_CDS"/>
    <property type="molecule type" value="Genomic_DNA"/>
</dbReference>
<dbReference type="InterPro" id="IPR001841">
    <property type="entry name" value="Znf_RING"/>
</dbReference>
<dbReference type="InterPro" id="IPR018957">
    <property type="entry name" value="Znf_C3HC4_RING-type"/>
</dbReference>
<reference evidence="6 8" key="2">
    <citation type="journal article" date="2013" name="Nature">
        <title>Insights into bilaterian evolution from three spiralian genomes.</title>
        <authorList>
            <person name="Simakov O."/>
            <person name="Marletaz F."/>
            <person name="Cho S.J."/>
            <person name="Edsinger-Gonzales E."/>
            <person name="Havlak P."/>
            <person name="Hellsten U."/>
            <person name="Kuo D.H."/>
            <person name="Larsson T."/>
            <person name="Lv J."/>
            <person name="Arendt D."/>
            <person name="Savage R."/>
            <person name="Osoegawa K."/>
            <person name="de Jong P."/>
            <person name="Grimwood J."/>
            <person name="Chapman J.A."/>
            <person name="Shapiro H."/>
            <person name="Aerts A."/>
            <person name="Otillar R.P."/>
            <person name="Terry A.Y."/>
            <person name="Boore J.L."/>
            <person name="Grigoriev I.V."/>
            <person name="Lindberg D.R."/>
            <person name="Seaver E.C."/>
            <person name="Weisblat D.A."/>
            <person name="Putnam N.H."/>
            <person name="Rokhsar D.S."/>
        </authorList>
    </citation>
    <scope>NUCLEOTIDE SEQUENCE</scope>
</reference>
<dbReference type="GO" id="GO:0008270">
    <property type="term" value="F:zinc ion binding"/>
    <property type="evidence" value="ECO:0007669"/>
    <property type="project" value="UniProtKB-KW"/>
</dbReference>
<feature type="domain" description="RING-type" evidence="5">
    <location>
        <begin position="8"/>
        <end position="48"/>
    </location>
</feature>
<dbReference type="PROSITE" id="PS50089">
    <property type="entry name" value="ZF_RING_2"/>
    <property type="match status" value="1"/>
</dbReference>
<dbReference type="PROSITE" id="PS00518">
    <property type="entry name" value="ZF_RING_1"/>
    <property type="match status" value="1"/>
</dbReference>
<dbReference type="HOGENOM" id="CLU_664446_0_0_1"/>
<dbReference type="AlphaFoldDB" id="T1FRK6"/>
<dbReference type="Pfam" id="PF00097">
    <property type="entry name" value="zf-C3HC4"/>
    <property type="match status" value="1"/>
</dbReference>
<evidence type="ECO:0000259" key="5">
    <source>
        <dbReference type="PROSITE" id="PS50089"/>
    </source>
</evidence>
<dbReference type="SUPFAM" id="SSF57850">
    <property type="entry name" value="RING/U-box"/>
    <property type="match status" value="1"/>
</dbReference>
<keyword evidence="1" id="KW-0479">Metal-binding</keyword>
<dbReference type="KEGG" id="hro:HELRODRAFT_189995"/>
<evidence type="ECO:0000313" key="7">
    <source>
        <dbReference type="EnsemblMetazoa" id="HelroP189995"/>
    </source>
</evidence>
<dbReference type="EnsemblMetazoa" id="HelroT189995">
    <property type="protein sequence ID" value="HelroP189995"/>
    <property type="gene ID" value="HelroG189995"/>
</dbReference>
<sequence length="419" mass="48596">MERSILICEVCGRIMKPPTAMLPCKHTYCKTCIDEVTNKRGGVKCWDCGEQYRSKRHFRRNLFLEQLLTLKAIEEEIILMQADVERFPKFLENAKMPRMVTAIHYSSSSGLLYIAFHDNVFFISVVRCHFVDENVLRLNNQELLPAAAIRTHVSQNICDMTGYENRIFFSDDNRPKITQYKFKESFATATKVSKFNLILGPGSKHGDYFVSSVFIGFSGTRLSLTNDFLNETCLLVTTNTPTLLIVGTKNRLVLLKKILLPDGSPKHALFLNSKTLAVAGRTQNSYLTFFNFNFDSARRNITLQKKQFVFRKELYRFYSCLWEPCYLAHNRLNKTLFITNKGSETVKLFGVNLDSDDVVVIEDCQKLSNLVKRYDAVEYRSPLLDQYMPFEPTKITYAENVKYLFEINKVQSRIFWYNI</sequence>
<evidence type="ECO:0000256" key="4">
    <source>
        <dbReference type="PROSITE-ProRule" id="PRU00175"/>
    </source>
</evidence>
<organism evidence="7 8">
    <name type="scientific">Helobdella robusta</name>
    <name type="common">Californian leech</name>
    <dbReference type="NCBI Taxonomy" id="6412"/>
    <lineage>
        <taxon>Eukaryota</taxon>
        <taxon>Metazoa</taxon>
        <taxon>Spiralia</taxon>
        <taxon>Lophotrochozoa</taxon>
        <taxon>Annelida</taxon>
        <taxon>Clitellata</taxon>
        <taxon>Hirudinea</taxon>
        <taxon>Rhynchobdellida</taxon>
        <taxon>Glossiphoniidae</taxon>
        <taxon>Helobdella</taxon>
    </lineage>
</organism>
<keyword evidence="8" id="KW-1185">Reference proteome</keyword>
<evidence type="ECO:0000256" key="2">
    <source>
        <dbReference type="ARBA" id="ARBA00022771"/>
    </source>
</evidence>
<dbReference type="Proteomes" id="UP000015101">
    <property type="component" value="Unassembled WGS sequence"/>
</dbReference>
<gene>
    <name evidence="7" type="primary">20211453</name>
    <name evidence="6" type="ORF">HELRODRAFT_189995</name>
</gene>
<keyword evidence="2 4" id="KW-0863">Zinc-finger</keyword>
<dbReference type="InParanoid" id="T1FRK6"/>
<dbReference type="InterPro" id="IPR013083">
    <property type="entry name" value="Znf_RING/FYVE/PHD"/>
</dbReference>
<reference evidence="8" key="1">
    <citation type="submission" date="2012-12" db="EMBL/GenBank/DDBJ databases">
        <authorList>
            <person name="Hellsten U."/>
            <person name="Grimwood J."/>
            <person name="Chapman J.A."/>
            <person name="Shapiro H."/>
            <person name="Aerts A."/>
            <person name="Otillar R.P."/>
            <person name="Terry A.Y."/>
            <person name="Boore J.L."/>
            <person name="Simakov O."/>
            <person name="Marletaz F."/>
            <person name="Cho S.-J."/>
            <person name="Edsinger-Gonzales E."/>
            <person name="Havlak P."/>
            <person name="Kuo D.-H."/>
            <person name="Larsson T."/>
            <person name="Lv J."/>
            <person name="Arendt D."/>
            <person name="Savage R."/>
            <person name="Osoegawa K."/>
            <person name="de Jong P."/>
            <person name="Lindberg D.R."/>
            <person name="Seaver E.C."/>
            <person name="Weisblat D.A."/>
            <person name="Putnam N.H."/>
            <person name="Grigoriev I.V."/>
            <person name="Rokhsar D.S."/>
        </authorList>
    </citation>
    <scope>NUCLEOTIDE SEQUENCE</scope>
</reference>
<dbReference type="GeneID" id="20211453"/>
<reference evidence="7" key="3">
    <citation type="submission" date="2015-06" db="UniProtKB">
        <authorList>
            <consortium name="EnsemblMetazoa"/>
        </authorList>
    </citation>
    <scope>IDENTIFICATION</scope>
</reference>
<accession>T1FRK6</accession>